<reference evidence="2 3" key="1">
    <citation type="submission" date="2024-03" db="EMBL/GenBank/DDBJ databases">
        <title>Human intestinal bacterial collection.</title>
        <authorList>
            <person name="Pauvert C."/>
            <person name="Hitch T.C.A."/>
            <person name="Clavel T."/>
        </authorList>
    </citation>
    <scope>NUCLEOTIDE SEQUENCE [LARGE SCALE GENOMIC DNA]</scope>
    <source>
        <strain evidence="2 3">CLA-AP-H27</strain>
    </source>
</reference>
<dbReference type="PANTHER" id="PTHR18964:SF149">
    <property type="entry name" value="BIFUNCTIONAL UDP-N-ACETYLGLUCOSAMINE 2-EPIMERASE_N-ACETYLMANNOSAMINE KINASE"/>
    <property type="match status" value="1"/>
</dbReference>
<gene>
    <name evidence="2" type="ORF">WMO41_04300</name>
</gene>
<organism evidence="2 3">
    <name type="scientific">Ventrimonas faecis</name>
    <dbReference type="NCBI Taxonomy" id="3133170"/>
    <lineage>
        <taxon>Bacteria</taxon>
        <taxon>Bacillati</taxon>
        <taxon>Bacillota</taxon>
        <taxon>Clostridia</taxon>
        <taxon>Lachnospirales</taxon>
        <taxon>Lachnospiraceae</taxon>
        <taxon>Ventrimonas</taxon>
    </lineage>
</organism>
<dbReference type="Proteomes" id="UP001437460">
    <property type="component" value="Unassembled WGS sequence"/>
</dbReference>
<dbReference type="PANTHER" id="PTHR18964">
    <property type="entry name" value="ROK (REPRESSOR, ORF, KINASE) FAMILY"/>
    <property type="match status" value="1"/>
</dbReference>
<dbReference type="RefSeq" id="WP_349228709.1">
    <property type="nucleotide sequence ID" value="NZ_JBBMFJ010000006.1"/>
</dbReference>
<comment type="caution">
    <text evidence="2">The sequence shown here is derived from an EMBL/GenBank/DDBJ whole genome shotgun (WGS) entry which is preliminary data.</text>
</comment>
<dbReference type="EMBL" id="JBBMFJ010000006">
    <property type="protein sequence ID" value="MEQ2562392.1"/>
    <property type="molecule type" value="Genomic_DNA"/>
</dbReference>
<dbReference type="CDD" id="cd23763">
    <property type="entry name" value="ASKHA_ATPase_ROK"/>
    <property type="match status" value="1"/>
</dbReference>
<dbReference type="SUPFAM" id="SSF53067">
    <property type="entry name" value="Actin-like ATPase domain"/>
    <property type="match status" value="1"/>
</dbReference>
<proteinExistence type="inferred from homology"/>
<protein>
    <submittedName>
        <fullName evidence="2">ROK family protein</fullName>
    </submittedName>
</protein>
<accession>A0ABV1HJB1</accession>
<evidence type="ECO:0000313" key="3">
    <source>
        <dbReference type="Proteomes" id="UP001437460"/>
    </source>
</evidence>
<comment type="similarity">
    <text evidence="1">Belongs to the ROK (NagC/XylR) family.</text>
</comment>
<dbReference type="Gene3D" id="3.30.420.40">
    <property type="match status" value="2"/>
</dbReference>
<sequence>MYLYGFDIGGTKCAVILAKVEGDQVDFLERYEMKTLGDWKKVLDELTENTLMIAKKYGLTTGTEGENCIICGGISCGGPLSPDRKWILSPPNLQGWDQVPVVEYLEEKLGIPVKMENDADAGALAEWKFGAGKGCQNMIFLTFGTGLGSGLILNGQLYRGSTGMAGEAGHIRMEPEGPEGYGKAGSLEGFCSGGGISRLAGYFGTEGSAKELAERAEAGDERALAVYARCGAVFGRGLAILIDLLNPEKIVVGSVYARSHHLLDKTMYEELEKEALPMNRAACEIVPAALGERIGDYAAVVAAVNSLSIL</sequence>
<evidence type="ECO:0000313" key="2">
    <source>
        <dbReference type="EMBL" id="MEQ2562392.1"/>
    </source>
</evidence>
<dbReference type="Pfam" id="PF00480">
    <property type="entry name" value="ROK"/>
    <property type="match status" value="1"/>
</dbReference>
<evidence type="ECO:0000256" key="1">
    <source>
        <dbReference type="ARBA" id="ARBA00006479"/>
    </source>
</evidence>
<dbReference type="InterPro" id="IPR043129">
    <property type="entry name" value="ATPase_NBD"/>
</dbReference>
<dbReference type="InterPro" id="IPR000600">
    <property type="entry name" value="ROK"/>
</dbReference>
<keyword evidence="3" id="KW-1185">Reference proteome</keyword>
<name>A0ABV1HJB1_9FIRM</name>